<sequence length="213" mass="24034">MTQCPVCASEKDYQRIGQHWSNSTSCDFPYPSENERAVFTGLWLAGATVSETGNNPLLLKTSKYKEALEWIADEIGVWHSTIKEGSGRETLTEFTGDQTEHKYEKWRWTSVSCPWLQHLVDASLTNEFVDFSPRAAQIFTSFRGTVNNSGSLALWYPDGSAFADLLADHGFSVTTHAYEGRSDLLWFDRQTSVEYLDWIDGPIPPLAMKFESG</sequence>
<reference evidence="1 2" key="1">
    <citation type="journal article" date="2019" name="Int. J. Syst. Evol. Microbiol.">
        <title>The Global Catalogue of Microorganisms (GCM) 10K type strain sequencing project: providing services to taxonomists for standard genome sequencing and annotation.</title>
        <authorList>
            <consortium name="The Broad Institute Genomics Platform"/>
            <consortium name="The Broad Institute Genome Sequencing Center for Infectious Disease"/>
            <person name="Wu L."/>
            <person name="Ma J."/>
        </authorList>
    </citation>
    <scope>NUCLEOTIDE SEQUENCE [LARGE SCALE GENOMIC DNA]</scope>
    <source>
        <strain evidence="1 2">CGMCC 1.12689</strain>
    </source>
</reference>
<accession>A0ABD6C4P6</accession>
<name>A0ABD6C4P6_9EURY</name>
<dbReference type="AlphaFoldDB" id="A0ABD6C4P6"/>
<dbReference type="RefSeq" id="WP_256418758.1">
    <property type="nucleotide sequence ID" value="NZ_JANHDL010000008.1"/>
</dbReference>
<comment type="caution">
    <text evidence="1">The sequence shown here is derived from an EMBL/GenBank/DDBJ whole genome shotgun (WGS) entry which is preliminary data.</text>
</comment>
<protein>
    <submittedName>
        <fullName evidence="1">Uncharacterized protein</fullName>
    </submittedName>
</protein>
<dbReference type="EMBL" id="JBHUDB010000024">
    <property type="protein sequence ID" value="MFD1572166.1"/>
    <property type="molecule type" value="Genomic_DNA"/>
</dbReference>
<evidence type="ECO:0000313" key="1">
    <source>
        <dbReference type="EMBL" id="MFD1572166.1"/>
    </source>
</evidence>
<proteinExistence type="predicted"/>
<evidence type="ECO:0000313" key="2">
    <source>
        <dbReference type="Proteomes" id="UP001597185"/>
    </source>
</evidence>
<dbReference type="Proteomes" id="UP001597185">
    <property type="component" value="Unassembled WGS sequence"/>
</dbReference>
<gene>
    <name evidence="1" type="ORF">ACFR9T_16550</name>
</gene>
<organism evidence="1 2">
    <name type="scientific">Halorubrum laminariae</name>
    <dbReference type="NCBI Taxonomy" id="1433523"/>
    <lineage>
        <taxon>Archaea</taxon>
        <taxon>Methanobacteriati</taxon>
        <taxon>Methanobacteriota</taxon>
        <taxon>Stenosarchaea group</taxon>
        <taxon>Halobacteria</taxon>
        <taxon>Halobacteriales</taxon>
        <taxon>Haloferacaceae</taxon>
        <taxon>Halorubrum</taxon>
    </lineage>
</organism>
<keyword evidence="2" id="KW-1185">Reference proteome</keyword>